<dbReference type="Proteomes" id="UP000193498">
    <property type="component" value="Unassembled WGS sequence"/>
</dbReference>
<keyword evidence="3" id="KW-1185">Reference proteome</keyword>
<organism evidence="2 3">
    <name type="scientific">Basidiobolus meristosporus CBS 931.73</name>
    <dbReference type="NCBI Taxonomy" id="1314790"/>
    <lineage>
        <taxon>Eukaryota</taxon>
        <taxon>Fungi</taxon>
        <taxon>Fungi incertae sedis</taxon>
        <taxon>Zoopagomycota</taxon>
        <taxon>Entomophthoromycotina</taxon>
        <taxon>Basidiobolomycetes</taxon>
        <taxon>Basidiobolales</taxon>
        <taxon>Basidiobolaceae</taxon>
        <taxon>Basidiobolus</taxon>
    </lineage>
</organism>
<name>A0A1Y1XZY5_9FUNG</name>
<feature type="signal peptide" evidence="1">
    <location>
        <begin position="1"/>
        <end position="25"/>
    </location>
</feature>
<evidence type="ECO:0000313" key="2">
    <source>
        <dbReference type="EMBL" id="ORX91301.1"/>
    </source>
</evidence>
<reference evidence="2 3" key="1">
    <citation type="submission" date="2016-07" db="EMBL/GenBank/DDBJ databases">
        <title>Pervasive Adenine N6-methylation of Active Genes in Fungi.</title>
        <authorList>
            <consortium name="DOE Joint Genome Institute"/>
            <person name="Mondo S.J."/>
            <person name="Dannebaum R.O."/>
            <person name="Kuo R.C."/>
            <person name="Labutti K."/>
            <person name="Haridas S."/>
            <person name="Kuo A."/>
            <person name="Salamov A."/>
            <person name="Ahrendt S.R."/>
            <person name="Lipzen A."/>
            <person name="Sullivan W."/>
            <person name="Andreopoulos W.B."/>
            <person name="Clum A."/>
            <person name="Lindquist E."/>
            <person name="Daum C."/>
            <person name="Ramamoorthy G.K."/>
            <person name="Gryganskyi A."/>
            <person name="Culley D."/>
            <person name="Magnuson J.K."/>
            <person name="James T.Y."/>
            <person name="O'Malley M.A."/>
            <person name="Stajich J.E."/>
            <person name="Spatafora J.W."/>
            <person name="Visel A."/>
            <person name="Grigoriev I.V."/>
        </authorList>
    </citation>
    <scope>NUCLEOTIDE SEQUENCE [LARGE SCALE GENOMIC DNA]</scope>
    <source>
        <strain evidence="2 3">CBS 931.73</strain>
    </source>
</reference>
<feature type="chain" id="PRO_5012666109" description="Extracellular membrane protein CFEM domain-containing protein" evidence="1">
    <location>
        <begin position="26"/>
        <end position="190"/>
    </location>
</feature>
<gene>
    <name evidence="2" type="ORF">K493DRAFT_378965</name>
</gene>
<proteinExistence type="predicted"/>
<sequence length="190" mass="18858">MLFTSAMKFLTSVTLISSLIGLGLAQTATSDVSGCVSKCDTNDISCKAQCLGITFPTGDSAAEVQKCVGQCDGSNPNLPACLRSCVSSNGSSPGTDGVKGADGTAAHRATNTISPTATSLDPAAASSNSNVIASATSAVQSIYSSASHAVSSVASSVDARATSVRAAGSQLSSNPVVYGMLGVLAYNLQH</sequence>
<accession>A0A1Y1XZY5</accession>
<evidence type="ECO:0000313" key="3">
    <source>
        <dbReference type="Proteomes" id="UP000193498"/>
    </source>
</evidence>
<comment type="caution">
    <text evidence="2">The sequence shown here is derived from an EMBL/GenBank/DDBJ whole genome shotgun (WGS) entry which is preliminary data.</text>
</comment>
<evidence type="ECO:0008006" key="4">
    <source>
        <dbReference type="Google" id="ProtNLM"/>
    </source>
</evidence>
<protein>
    <recommendedName>
        <fullName evidence="4">Extracellular membrane protein CFEM domain-containing protein</fullName>
    </recommendedName>
</protein>
<evidence type="ECO:0000256" key="1">
    <source>
        <dbReference type="SAM" id="SignalP"/>
    </source>
</evidence>
<dbReference type="OrthoDB" id="5597238at2759"/>
<dbReference type="InParanoid" id="A0A1Y1XZY5"/>
<keyword evidence="1" id="KW-0732">Signal</keyword>
<dbReference type="EMBL" id="MCFE01000329">
    <property type="protein sequence ID" value="ORX91301.1"/>
    <property type="molecule type" value="Genomic_DNA"/>
</dbReference>
<dbReference type="AlphaFoldDB" id="A0A1Y1XZY5"/>